<dbReference type="Proteomes" id="UP000248790">
    <property type="component" value="Unassembled WGS sequence"/>
</dbReference>
<dbReference type="InterPro" id="IPR025366">
    <property type="entry name" value="DUF4270"/>
</dbReference>
<sequence>MRKLQTNITTFTRTWRVNQHPVRLSILAGLVSLVVGLVACEEPKDIGLPPVTAIGVLYTDTLTVQTSTVQLDSVVTGRNSRQLAGQYNDPIFGKVTAKTFGQLQAPVTDGVFKTEGEMVYDSLRAWVAYSYLYGDTTKSQELFFHQITEDLDTTRQYTASESAAYAAQPLGKLTIKPTAGGEAKTARLSDVLGREILEKSKGAGFTQVAFQQFFKGVALVPGANNTTVFGFAPQDIRFELYYHKSGDTVSTGKAFYTTTARQLFSQLKVDRSATKLAGLSVTKPLPSSATGGEVFVQIATGLTTKVQFPTLENLKKETGRVAINRAELQFFVKGSSPGGPVPSIMTLAQTDNNNRILRTNEASTGSQLFHLLQRKEGTFQTSNKWYYPQVVGYSSRQKTYAFDVTTHVQATLVGFQPNNALVLFPTSAADLVPQSQTTGALIYQVQPYTYNQLNGAVLGGPVTAKLVVFYTYTQ</sequence>
<dbReference type="EMBL" id="QLMC01000001">
    <property type="protein sequence ID" value="RAK02525.1"/>
    <property type="molecule type" value="Genomic_DNA"/>
</dbReference>
<name>A0A327X6F6_LARAB</name>
<dbReference type="AlphaFoldDB" id="A0A327X6F6"/>
<keyword evidence="2" id="KW-1185">Reference proteome</keyword>
<accession>A0A327X6F6</accession>
<reference evidence="1 2" key="1">
    <citation type="submission" date="2018-06" db="EMBL/GenBank/DDBJ databases">
        <title>Genomic Encyclopedia of Archaeal and Bacterial Type Strains, Phase II (KMG-II): from individual species to whole genera.</title>
        <authorList>
            <person name="Goeker M."/>
        </authorList>
    </citation>
    <scope>NUCLEOTIDE SEQUENCE [LARGE SCALE GENOMIC DNA]</scope>
    <source>
        <strain evidence="1 2">DSM 21851</strain>
    </source>
</reference>
<evidence type="ECO:0000313" key="2">
    <source>
        <dbReference type="Proteomes" id="UP000248790"/>
    </source>
</evidence>
<comment type="caution">
    <text evidence="1">The sequence shown here is derived from an EMBL/GenBank/DDBJ whole genome shotgun (WGS) entry which is preliminary data.</text>
</comment>
<proteinExistence type="predicted"/>
<protein>
    <submittedName>
        <fullName evidence="1">Uncharacterized protein DUF4270</fullName>
    </submittedName>
</protein>
<evidence type="ECO:0000313" key="1">
    <source>
        <dbReference type="EMBL" id="RAK02525.1"/>
    </source>
</evidence>
<organism evidence="1 2">
    <name type="scientific">Larkinella arboricola</name>
    <dbReference type="NCBI Taxonomy" id="643671"/>
    <lineage>
        <taxon>Bacteria</taxon>
        <taxon>Pseudomonadati</taxon>
        <taxon>Bacteroidota</taxon>
        <taxon>Cytophagia</taxon>
        <taxon>Cytophagales</taxon>
        <taxon>Spirosomataceae</taxon>
        <taxon>Larkinella</taxon>
    </lineage>
</organism>
<dbReference type="Pfam" id="PF14092">
    <property type="entry name" value="DUF4270"/>
    <property type="match status" value="1"/>
</dbReference>
<gene>
    <name evidence="1" type="ORF">LX87_00645</name>
</gene>